<sequence length="202" mass="22863">MTPEQSYYKWEGLGHVGCFRKCSFSSFEMLFLLLKGLKLIQESSWSKSTALRLFMNYTEKKRINPWRELVLQMGSPDNGISASPPFCKQHMLRVRRSKGKKSTLGLSLPAEPICPLGRDWQRSLRRSNYRRQEQSSTEGELFLHCPGLGARKLKVSLGWTGAGSPVTSGNIRLSPLGPGGRQGHPVARESFQHNVYLQLMDH</sequence>
<organism evidence="1 2">
    <name type="scientific">Pipra filicauda</name>
    <name type="common">Wire-tailed manakin</name>
    <dbReference type="NCBI Taxonomy" id="649802"/>
    <lineage>
        <taxon>Eukaryota</taxon>
        <taxon>Metazoa</taxon>
        <taxon>Chordata</taxon>
        <taxon>Craniata</taxon>
        <taxon>Vertebrata</taxon>
        <taxon>Euteleostomi</taxon>
        <taxon>Archelosauria</taxon>
        <taxon>Archosauria</taxon>
        <taxon>Dinosauria</taxon>
        <taxon>Saurischia</taxon>
        <taxon>Theropoda</taxon>
        <taxon>Coelurosauria</taxon>
        <taxon>Aves</taxon>
        <taxon>Neognathae</taxon>
        <taxon>Neoaves</taxon>
        <taxon>Telluraves</taxon>
        <taxon>Australaves</taxon>
        <taxon>Passeriformes</taxon>
        <taxon>Pipridae</taxon>
        <taxon>Pipra</taxon>
    </lineage>
</organism>
<dbReference type="Proteomes" id="UP000504627">
    <property type="component" value="Unplaced"/>
</dbReference>
<protein>
    <submittedName>
        <fullName evidence="2">Uncharacterized protein LOC113993326 isoform X1</fullName>
    </submittedName>
</protein>
<reference evidence="2" key="1">
    <citation type="submission" date="2025-08" db="UniProtKB">
        <authorList>
            <consortium name="RefSeq"/>
        </authorList>
    </citation>
    <scope>IDENTIFICATION</scope>
    <source>
        <tissue evidence="2">Muscle</tissue>
    </source>
</reference>
<dbReference type="RefSeq" id="XP_039238793.1">
    <property type="nucleotide sequence ID" value="XM_039382859.1"/>
</dbReference>
<dbReference type="AlphaFoldDB" id="A0A7R5KM83"/>
<accession>A0A7R5KM83</accession>
<evidence type="ECO:0000313" key="2">
    <source>
        <dbReference type="RefSeq" id="XP_039238793.1"/>
    </source>
</evidence>
<evidence type="ECO:0000313" key="1">
    <source>
        <dbReference type="Proteomes" id="UP000504627"/>
    </source>
</evidence>
<dbReference type="GeneID" id="113993326"/>
<gene>
    <name evidence="2" type="primary">LOC113993326</name>
</gene>
<proteinExistence type="predicted"/>
<keyword evidence="1" id="KW-1185">Reference proteome</keyword>
<dbReference type="InParanoid" id="A0A7R5KM83"/>
<name>A0A7R5KM83_9PASS</name>